<feature type="region of interest" description="Disordered" evidence="1">
    <location>
        <begin position="1"/>
        <end position="581"/>
    </location>
</feature>
<proteinExistence type="predicted"/>
<evidence type="ECO:0000313" key="3">
    <source>
        <dbReference type="Proteomes" id="UP000240883"/>
    </source>
</evidence>
<feature type="compositionally biased region" description="Basic and acidic residues" evidence="1">
    <location>
        <begin position="1"/>
        <end position="23"/>
    </location>
</feature>
<feature type="region of interest" description="Disordered" evidence="1">
    <location>
        <begin position="632"/>
        <end position="677"/>
    </location>
</feature>
<feature type="compositionally biased region" description="Pro residues" evidence="1">
    <location>
        <begin position="525"/>
        <end position="537"/>
    </location>
</feature>
<accession>A0A2T2NVG2</accession>
<feature type="compositionally biased region" description="Polar residues" evidence="1">
    <location>
        <begin position="126"/>
        <end position="137"/>
    </location>
</feature>
<keyword evidence="3" id="KW-1185">Reference proteome</keyword>
<evidence type="ECO:0000256" key="1">
    <source>
        <dbReference type="SAM" id="MobiDB-lite"/>
    </source>
</evidence>
<feature type="compositionally biased region" description="Basic and acidic residues" evidence="1">
    <location>
        <begin position="431"/>
        <end position="443"/>
    </location>
</feature>
<feature type="compositionally biased region" description="Polar residues" evidence="1">
    <location>
        <begin position="204"/>
        <end position="226"/>
    </location>
</feature>
<dbReference type="STRING" id="1448308.A0A2T2NVG2"/>
<dbReference type="OrthoDB" id="3937441at2759"/>
<feature type="compositionally biased region" description="Basic and acidic residues" evidence="1">
    <location>
        <begin position="279"/>
        <end position="412"/>
    </location>
</feature>
<feature type="compositionally biased region" description="Basic and acidic residues" evidence="1">
    <location>
        <begin position="87"/>
        <end position="96"/>
    </location>
</feature>
<dbReference type="AlphaFoldDB" id="A0A2T2NVG2"/>
<name>A0A2T2NVG2_CORCC</name>
<feature type="compositionally biased region" description="Polar residues" evidence="1">
    <location>
        <begin position="558"/>
        <end position="568"/>
    </location>
</feature>
<reference evidence="2 3" key="1">
    <citation type="journal article" date="2018" name="Front. Microbiol.">
        <title>Genome-Wide Analysis of Corynespora cassiicola Leaf Fall Disease Putative Effectors.</title>
        <authorList>
            <person name="Lopez D."/>
            <person name="Ribeiro S."/>
            <person name="Label P."/>
            <person name="Fumanal B."/>
            <person name="Venisse J.S."/>
            <person name="Kohler A."/>
            <person name="de Oliveira R.R."/>
            <person name="Labutti K."/>
            <person name="Lipzen A."/>
            <person name="Lail K."/>
            <person name="Bauer D."/>
            <person name="Ohm R.A."/>
            <person name="Barry K.W."/>
            <person name="Spatafora J."/>
            <person name="Grigoriev I.V."/>
            <person name="Martin F.M."/>
            <person name="Pujade-Renaud V."/>
        </authorList>
    </citation>
    <scope>NUCLEOTIDE SEQUENCE [LARGE SCALE GENOMIC DNA]</scope>
    <source>
        <strain evidence="2 3">Philippines</strain>
    </source>
</reference>
<feature type="compositionally biased region" description="Basic and acidic residues" evidence="1">
    <location>
        <begin position="450"/>
        <end position="466"/>
    </location>
</feature>
<protein>
    <submittedName>
        <fullName evidence="2">Uncharacterized protein</fullName>
    </submittedName>
</protein>
<evidence type="ECO:0000313" key="2">
    <source>
        <dbReference type="EMBL" id="PSN69425.1"/>
    </source>
</evidence>
<sequence length="677" mass="75874">MCKIEERVYIGDNGRSEKYEHTTPCRKATPTSLCSKVTRETRQYYMPSPSSRDGTSSPSSIDPPTPNGSGTYHVEQHRPSSSGRRNSFRDGSRAIKPEIVIEVGSRKSKKYPPSVSFQTRYKRSSLGASSIASNEGTIDSPGSDASSNRVRTGYPEATVPPVAFDPSYSRTALPSHHRHASSASSFTSSQTPSLYHVSEPDSPTLRNRTARQQPAIVHQQTPASSKPSRDDPFKTKVVQPQRTTQDALAPDGLTPLSYSSFSTPSASASYAPEVIGRANARDQLRRQNLEKSRQEDADRAYAEQLQKEEEKKRAREEEQKKVRFEEDERADRERRRQKAENDRRRADEERRRAEDDRRRVEEERRKADEDKRRKQKIKDDLARAKEEVKAAEARASRRERERERDRDPRPPTRDFNIGGTSSHHRRRRSISRADAETRKHLLANEEAVMAEERARADERDREERAGLLRQKQADPQYWDPRGGALGRRNSVSQRGGVSIIQDNPPPPTSPYSTRAPPTATSHYQNPPPLLVPAPAPPTNYSTRNHHDTYRPENPFAQPPNSAGVQQHAGNPFATSATAGSAVGATAGATADFWDERTRQDALPRVSAQTQGQAQGLGLGIGLAEHSLRRRGEEVISRAAGPRQATRKLGRVAGYEDEYEDSEEEESRGRFGGRLGRR</sequence>
<feature type="compositionally biased region" description="Low complexity" evidence="1">
    <location>
        <begin position="253"/>
        <end position="270"/>
    </location>
</feature>
<gene>
    <name evidence="2" type="ORF">BS50DRAFT_341693</name>
</gene>
<dbReference type="Proteomes" id="UP000240883">
    <property type="component" value="Unassembled WGS sequence"/>
</dbReference>
<dbReference type="EMBL" id="KZ678133">
    <property type="protein sequence ID" value="PSN69425.1"/>
    <property type="molecule type" value="Genomic_DNA"/>
</dbReference>
<feature type="compositionally biased region" description="Low complexity" evidence="1">
    <location>
        <begin position="181"/>
        <end position="193"/>
    </location>
</feature>
<organism evidence="2 3">
    <name type="scientific">Corynespora cassiicola Philippines</name>
    <dbReference type="NCBI Taxonomy" id="1448308"/>
    <lineage>
        <taxon>Eukaryota</taxon>
        <taxon>Fungi</taxon>
        <taxon>Dikarya</taxon>
        <taxon>Ascomycota</taxon>
        <taxon>Pezizomycotina</taxon>
        <taxon>Dothideomycetes</taxon>
        <taxon>Pleosporomycetidae</taxon>
        <taxon>Pleosporales</taxon>
        <taxon>Corynesporascaceae</taxon>
        <taxon>Corynespora</taxon>
    </lineage>
</organism>
<feature type="compositionally biased region" description="Low complexity" evidence="1">
    <location>
        <begin position="47"/>
        <end position="60"/>
    </location>
</feature>
<feature type="compositionally biased region" description="Acidic residues" evidence="1">
    <location>
        <begin position="654"/>
        <end position="665"/>
    </location>
</feature>